<dbReference type="InterPro" id="IPR001173">
    <property type="entry name" value="Glyco_trans_2-like"/>
</dbReference>
<dbReference type="InterPro" id="IPR043149">
    <property type="entry name" value="TagF_N"/>
</dbReference>
<accession>A0ABR7FMQ1</accession>
<feature type="domain" description="Glycosyltransferase 2-like" evidence="7">
    <location>
        <begin position="8"/>
        <end position="169"/>
    </location>
</feature>
<organism evidence="8 9">
    <name type="scientific">Anaerostipes hominis</name>
    <name type="common">ex Liu et al. 2021</name>
    <dbReference type="NCBI Taxonomy" id="2763018"/>
    <lineage>
        <taxon>Bacteria</taxon>
        <taxon>Bacillati</taxon>
        <taxon>Bacillota</taxon>
        <taxon>Clostridia</taxon>
        <taxon>Lachnospirales</taxon>
        <taxon>Lachnospiraceae</taxon>
        <taxon>Anaerostipes</taxon>
    </lineage>
</organism>
<evidence type="ECO:0000256" key="2">
    <source>
        <dbReference type="ARBA" id="ARBA00010488"/>
    </source>
</evidence>
<dbReference type="CDD" id="cd00761">
    <property type="entry name" value="Glyco_tranf_GTA_type"/>
    <property type="match status" value="1"/>
</dbReference>
<dbReference type="Gene3D" id="3.40.50.12580">
    <property type="match status" value="1"/>
</dbReference>
<dbReference type="RefSeq" id="WP_024726594.1">
    <property type="nucleotide sequence ID" value="NZ_JACOOS010000002.1"/>
</dbReference>
<comment type="similarity">
    <text evidence="2">Belongs to the CDP-glycerol glycerophosphotransferase family.</text>
</comment>
<dbReference type="InterPro" id="IPR043148">
    <property type="entry name" value="TagF_C"/>
</dbReference>
<keyword evidence="6" id="KW-0472">Membrane</keyword>
<dbReference type="InterPro" id="IPR029044">
    <property type="entry name" value="Nucleotide-diphossugar_trans"/>
</dbReference>
<evidence type="ECO:0000256" key="4">
    <source>
        <dbReference type="ARBA" id="ARBA00022679"/>
    </source>
</evidence>
<name>A0ABR7FMQ1_9FIRM</name>
<evidence type="ECO:0000313" key="8">
    <source>
        <dbReference type="EMBL" id="MBC5676485.1"/>
    </source>
</evidence>
<dbReference type="InterPro" id="IPR007554">
    <property type="entry name" value="Glycerophosphate_synth"/>
</dbReference>
<proteinExistence type="inferred from homology"/>
<protein>
    <submittedName>
        <fullName evidence="8">CDP-glycerol glycerophosphotransferase family protein</fullName>
    </submittedName>
</protein>
<evidence type="ECO:0000256" key="5">
    <source>
        <dbReference type="ARBA" id="ARBA00022944"/>
    </source>
</evidence>
<comment type="caution">
    <text evidence="8">The sequence shown here is derived from an EMBL/GenBank/DDBJ whole genome shotgun (WGS) entry which is preliminary data.</text>
</comment>
<dbReference type="Gene3D" id="3.90.550.10">
    <property type="entry name" value="Spore Coat Polysaccharide Biosynthesis Protein SpsA, Chain A"/>
    <property type="match status" value="2"/>
</dbReference>
<keyword evidence="4" id="KW-0808">Transferase</keyword>
<dbReference type="InterPro" id="IPR051612">
    <property type="entry name" value="Teichoic_Acid_Biosynth"/>
</dbReference>
<gene>
    <name evidence="8" type="ORF">H8S22_02300</name>
</gene>
<dbReference type="Proteomes" id="UP000635828">
    <property type="component" value="Unassembled WGS sequence"/>
</dbReference>
<evidence type="ECO:0000313" key="9">
    <source>
        <dbReference type="Proteomes" id="UP000635828"/>
    </source>
</evidence>
<dbReference type="SUPFAM" id="SSF53756">
    <property type="entry name" value="UDP-Glycosyltransferase/glycogen phosphorylase"/>
    <property type="match status" value="1"/>
</dbReference>
<dbReference type="Gene3D" id="3.40.50.11820">
    <property type="match status" value="1"/>
</dbReference>
<dbReference type="Pfam" id="PF04464">
    <property type="entry name" value="Glyphos_transf"/>
    <property type="match status" value="1"/>
</dbReference>
<dbReference type="PANTHER" id="PTHR37316:SF2">
    <property type="entry name" value="TEICHOIC ACID RIBITOL-PHOSPHATE POLYMERASE TARK"/>
    <property type="match status" value="1"/>
</dbReference>
<reference evidence="8 9" key="1">
    <citation type="submission" date="2020-08" db="EMBL/GenBank/DDBJ databases">
        <title>Genome public.</title>
        <authorList>
            <person name="Liu C."/>
            <person name="Sun Q."/>
        </authorList>
    </citation>
    <scope>NUCLEOTIDE SEQUENCE [LARGE SCALE GENOMIC DNA]</scope>
    <source>
        <strain evidence="8 9">NSJ-7</strain>
    </source>
</reference>
<dbReference type="EMBL" id="JACOOS010000002">
    <property type="protein sequence ID" value="MBC5676485.1"/>
    <property type="molecule type" value="Genomic_DNA"/>
</dbReference>
<evidence type="ECO:0000256" key="1">
    <source>
        <dbReference type="ARBA" id="ARBA00004202"/>
    </source>
</evidence>
<evidence type="ECO:0000256" key="3">
    <source>
        <dbReference type="ARBA" id="ARBA00022475"/>
    </source>
</evidence>
<sequence length="939" mass="110681">MINNIKISIIMPVYNVQDYLEEALQSIQNQTFDDYEVLMVDDGSTDASLEIMKKYSQLDTRFISYSKENKGVSQARNYALDRAHGEYVAFLDGDDLMPKRALEAMYRTAKEHKAEIIIGKMQEFSLAKKSIYQHTKNLSVKKQIDKYDEDILWTMMLGNKLYSRNLIEENKIRFESVKFSEDAIFTMSCIFKSKMICGCSKITNQYRKRFCWEGRSVTQMISRELFEDFLYSYEKVITLAKDSLSRDMEEIADFNSGLGLQLQYKKISYVSAIYEKLVKSILDQFYRQIWKENENVFKLIAEKIQEYKQYIIPEKWDNLVSGLPELRLNRPLLKAEQLAKQPLISIVITENLKFRELDIMMDSIYNQLFPAFEVLIQKSRTKNLNIFYKEKCNLRLLEAKTATEAKNEAVKKARGTAIIFIDHLALFEKNTLNKMYKAIMSSDIDMVVMKMKHLGENEVINIDTQEVVNVLRYRQPLKKKTTYNKLDNTISNKLIKKNVLKSHNFLFTDKPWKDSKKLYREFQFKKIIDNPIITNLTDRDFLKHIFIFSPVRFSYKFKYSSEFKRTKLYQKQCLENRIKMKQKRKKQFFAFLKAVLPVFNRVFFYSIRNDGALLENSAAVYHALPDVKKVIFASRLPHTKKEKIGMYFKLLTSRVIVTDDYCKYLREVELRPKQKVVQIWHACGAFKKFSLDYPSSDRFTEKLTHYQYDTVIVSSENVKKYYAGAFGIPIDRIKALGVPRTDNLLDQINNKNDKEQFFRKFSELKGKKIIIFCPTFREVNNKQVKYKTGINWRELNNSLQDDEVLLIKKHPIMKYDLLEGKKYSKIKNMNEVSTYTLMNVSKLMITDYSSVIFEYALYNKPVIFYCPDFYDYERDFYLKFPQELFGDFVTDPSLLTETIHQALKGNQIPGIEEFKEKMMGSCDGHSAERVAGLIKSYLK</sequence>
<keyword evidence="9" id="KW-1185">Reference proteome</keyword>
<evidence type="ECO:0000256" key="6">
    <source>
        <dbReference type="ARBA" id="ARBA00023136"/>
    </source>
</evidence>
<dbReference type="PANTHER" id="PTHR37316">
    <property type="entry name" value="TEICHOIC ACID GLYCEROL-PHOSPHATE PRIMASE"/>
    <property type="match status" value="1"/>
</dbReference>
<keyword evidence="5" id="KW-0777">Teichoic acid biosynthesis</keyword>
<evidence type="ECO:0000259" key="7">
    <source>
        <dbReference type="Pfam" id="PF00535"/>
    </source>
</evidence>
<dbReference type="Pfam" id="PF00535">
    <property type="entry name" value="Glycos_transf_2"/>
    <property type="match status" value="1"/>
</dbReference>
<keyword evidence="3" id="KW-1003">Cell membrane</keyword>
<dbReference type="SUPFAM" id="SSF53448">
    <property type="entry name" value="Nucleotide-diphospho-sugar transferases"/>
    <property type="match status" value="2"/>
</dbReference>
<comment type="subcellular location">
    <subcellularLocation>
        <location evidence="1">Cell membrane</location>
        <topology evidence="1">Peripheral membrane protein</topology>
    </subcellularLocation>
</comment>